<dbReference type="PANTHER" id="PTHR43976">
    <property type="entry name" value="SHORT CHAIN DEHYDROGENASE"/>
    <property type="match status" value="1"/>
</dbReference>
<dbReference type="InterPro" id="IPR036291">
    <property type="entry name" value="NAD(P)-bd_dom_sf"/>
</dbReference>
<dbReference type="Gene3D" id="3.40.50.720">
    <property type="entry name" value="NAD(P)-binding Rossmann-like Domain"/>
    <property type="match status" value="1"/>
</dbReference>
<sequence>MSDLHEKVWFITGASKGFGLTLTKLLLANGQKVSATSRDKKSIEAETGFHKGLLALTVDLTDESDVIKAINGTVDHFGRIDVVVNNAGYMLLGSLEEVSNSEFQQSMNLNVFAFLNVIRNIMPHFRKQHSGHIFNYSSSAGYGGDASAGSYNAVKSAIIGFSEALAKEVQPFNIKVTIVSPGLFRTSFLAAGSFTTAKNLIDGYPTQRLVDTMTQYNGQQPSNPEKLAMILVDTAKMADPPLHLVMGEDAFAKATSYYHNQLVALEKNKKSSLSTNF</sequence>
<reference evidence="4 5" key="1">
    <citation type="submission" date="2020-07" db="EMBL/GenBank/DDBJ databases">
        <title>Spirosoma foliorum sp. nov., isolated from the leaves on the Nejang mountain Korea, Republic of.</title>
        <authorList>
            <person name="Ho H."/>
            <person name="Lee Y.-J."/>
            <person name="Nurcahyanto D.-A."/>
            <person name="Kim S.-G."/>
        </authorList>
    </citation>
    <scope>NUCLEOTIDE SEQUENCE [LARGE SCALE GENOMIC DNA]</scope>
    <source>
        <strain evidence="4 5">PL0136</strain>
    </source>
</reference>
<dbReference type="SUPFAM" id="SSF51735">
    <property type="entry name" value="NAD(P)-binding Rossmann-fold domains"/>
    <property type="match status" value="1"/>
</dbReference>
<dbReference type="PANTHER" id="PTHR43976:SF16">
    <property type="entry name" value="SHORT-CHAIN DEHYDROGENASE_REDUCTASE FAMILY PROTEIN"/>
    <property type="match status" value="1"/>
</dbReference>
<evidence type="ECO:0000256" key="1">
    <source>
        <dbReference type="ARBA" id="ARBA00006484"/>
    </source>
</evidence>
<dbReference type="PRINTS" id="PR00080">
    <property type="entry name" value="SDRFAMILY"/>
</dbReference>
<protein>
    <submittedName>
        <fullName evidence="4">SDR family oxidoreductase</fullName>
    </submittedName>
</protein>
<dbReference type="InterPro" id="IPR051911">
    <property type="entry name" value="SDR_oxidoreductase"/>
</dbReference>
<name>A0A7G5H6Z8_9BACT</name>
<evidence type="ECO:0000256" key="2">
    <source>
        <dbReference type="ARBA" id="ARBA00023002"/>
    </source>
</evidence>
<dbReference type="InterPro" id="IPR002347">
    <property type="entry name" value="SDR_fam"/>
</dbReference>
<dbReference type="PRINTS" id="PR00081">
    <property type="entry name" value="GDHRDH"/>
</dbReference>
<proteinExistence type="inferred from homology"/>
<accession>A0A7G5H6Z8</accession>
<keyword evidence="5" id="KW-1185">Reference proteome</keyword>
<dbReference type="KEGG" id="sfol:H3H32_08355"/>
<evidence type="ECO:0000256" key="3">
    <source>
        <dbReference type="RuleBase" id="RU000363"/>
    </source>
</evidence>
<dbReference type="EMBL" id="CP059732">
    <property type="protein sequence ID" value="QMW06890.1"/>
    <property type="molecule type" value="Genomic_DNA"/>
</dbReference>
<comment type="similarity">
    <text evidence="1 3">Belongs to the short-chain dehydrogenases/reductases (SDR) family.</text>
</comment>
<dbReference type="GO" id="GO:0016491">
    <property type="term" value="F:oxidoreductase activity"/>
    <property type="evidence" value="ECO:0007669"/>
    <property type="project" value="UniProtKB-KW"/>
</dbReference>
<keyword evidence="2" id="KW-0560">Oxidoreductase</keyword>
<gene>
    <name evidence="4" type="ORF">H3H32_08355</name>
</gene>
<evidence type="ECO:0000313" key="4">
    <source>
        <dbReference type="EMBL" id="QMW06890.1"/>
    </source>
</evidence>
<evidence type="ECO:0000313" key="5">
    <source>
        <dbReference type="Proteomes" id="UP000515369"/>
    </source>
</evidence>
<organism evidence="4 5">
    <name type="scientific">Spirosoma foliorum</name>
    <dbReference type="NCBI Taxonomy" id="2710596"/>
    <lineage>
        <taxon>Bacteria</taxon>
        <taxon>Pseudomonadati</taxon>
        <taxon>Bacteroidota</taxon>
        <taxon>Cytophagia</taxon>
        <taxon>Cytophagales</taxon>
        <taxon>Cytophagaceae</taxon>
        <taxon>Spirosoma</taxon>
    </lineage>
</organism>
<dbReference type="CDD" id="cd05374">
    <property type="entry name" value="17beta-HSD-like_SDR_c"/>
    <property type="match status" value="1"/>
</dbReference>
<dbReference type="Pfam" id="PF00106">
    <property type="entry name" value="adh_short"/>
    <property type="match status" value="1"/>
</dbReference>
<dbReference type="AlphaFoldDB" id="A0A7G5H6Z8"/>
<dbReference type="Proteomes" id="UP000515369">
    <property type="component" value="Chromosome"/>
</dbReference>